<dbReference type="PANTHER" id="PTHR21198:SF7">
    <property type="entry name" value="ASPARTATE-GLUTAMATE RACEMASE FAMILY"/>
    <property type="match status" value="1"/>
</dbReference>
<dbReference type="NCBIfam" id="TIGR00035">
    <property type="entry name" value="asp_race"/>
    <property type="match status" value="1"/>
</dbReference>
<evidence type="ECO:0000313" key="3">
    <source>
        <dbReference type="EMBL" id="MBM7590295.1"/>
    </source>
</evidence>
<evidence type="ECO:0000256" key="2">
    <source>
        <dbReference type="ARBA" id="ARBA00023235"/>
    </source>
</evidence>
<name>A0A939BPC2_9BACL</name>
<sequence>MMPKTVGILGGMGPMATVDLFAKIVQNTSASVDQEHIPILIYNNPQIPSRVSSILHGTESPERELIRTARCLEQAGADFLIMPCHTAHVWFEPVQKAIAIPFYSMVEITVDAVIKNYPTLNHRILLLGTKATLQQRLYQDAFARSGWRLQVPSETEQDLVTAVIEEVKASRIADNPYLPALKQRLNQYYSSGVTAVLGGCTEIPLLFPYLPEQLQKLDPTLMLAQKAVQLARQEDLPTGGCL</sequence>
<proteinExistence type="inferred from homology"/>
<dbReference type="Proteomes" id="UP000717624">
    <property type="component" value="Unassembled WGS sequence"/>
</dbReference>
<keyword evidence="2 3" id="KW-0413">Isomerase</keyword>
<dbReference type="InterPro" id="IPR001920">
    <property type="entry name" value="Asp/Glu_race"/>
</dbReference>
<dbReference type="EC" id="5.1.1.13" evidence="3"/>
<dbReference type="Gene3D" id="3.40.50.1860">
    <property type="match status" value="2"/>
</dbReference>
<organism evidence="3 4">
    <name type="scientific">Brevibacillus fulvus</name>
    <dbReference type="NCBI Taxonomy" id="1125967"/>
    <lineage>
        <taxon>Bacteria</taxon>
        <taxon>Bacillati</taxon>
        <taxon>Bacillota</taxon>
        <taxon>Bacilli</taxon>
        <taxon>Bacillales</taxon>
        <taxon>Paenibacillaceae</taxon>
        <taxon>Brevibacillus</taxon>
    </lineage>
</organism>
<dbReference type="Pfam" id="PF01177">
    <property type="entry name" value="Asp_Glu_race"/>
    <property type="match status" value="1"/>
</dbReference>
<dbReference type="PANTHER" id="PTHR21198">
    <property type="entry name" value="GLUTAMATE RACEMASE"/>
    <property type="match status" value="1"/>
</dbReference>
<reference evidence="3" key="1">
    <citation type="submission" date="2021-01" db="EMBL/GenBank/DDBJ databases">
        <title>Genomic Encyclopedia of Type Strains, Phase IV (KMG-IV): sequencing the most valuable type-strain genomes for metagenomic binning, comparative biology and taxonomic classification.</title>
        <authorList>
            <person name="Goeker M."/>
        </authorList>
    </citation>
    <scope>NUCLEOTIDE SEQUENCE</scope>
    <source>
        <strain evidence="3">DSM 25523</strain>
    </source>
</reference>
<protein>
    <submittedName>
        <fullName evidence="3">Aspartate racemase</fullName>
        <ecNumber evidence="3">5.1.1.13</ecNumber>
    </submittedName>
</protein>
<comment type="similarity">
    <text evidence="1">Belongs to the aspartate/glutamate racemases family.</text>
</comment>
<dbReference type="AlphaFoldDB" id="A0A939BPC2"/>
<evidence type="ECO:0000256" key="1">
    <source>
        <dbReference type="ARBA" id="ARBA00007847"/>
    </source>
</evidence>
<gene>
    <name evidence="3" type="ORF">JOD01_001899</name>
</gene>
<evidence type="ECO:0000313" key="4">
    <source>
        <dbReference type="Proteomes" id="UP000717624"/>
    </source>
</evidence>
<dbReference type="RefSeq" id="WP_239565343.1">
    <property type="nucleotide sequence ID" value="NZ_BAABIN010000020.1"/>
</dbReference>
<keyword evidence="4" id="KW-1185">Reference proteome</keyword>
<dbReference type="EMBL" id="JAFBEB010000005">
    <property type="protein sequence ID" value="MBM7590295.1"/>
    <property type="molecule type" value="Genomic_DNA"/>
</dbReference>
<dbReference type="GO" id="GO:0047689">
    <property type="term" value="F:aspartate racemase activity"/>
    <property type="evidence" value="ECO:0007669"/>
    <property type="project" value="UniProtKB-EC"/>
</dbReference>
<accession>A0A939BPC2</accession>
<comment type="caution">
    <text evidence="3">The sequence shown here is derived from an EMBL/GenBank/DDBJ whole genome shotgun (WGS) entry which is preliminary data.</text>
</comment>
<dbReference type="InterPro" id="IPR004380">
    <property type="entry name" value="Asp_race"/>
</dbReference>
<dbReference type="SUPFAM" id="SSF53681">
    <property type="entry name" value="Aspartate/glutamate racemase"/>
    <property type="match status" value="2"/>
</dbReference>
<dbReference type="InterPro" id="IPR015942">
    <property type="entry name" value="Asp/Glu/hydantoin_racemase"/>
</dbReference>